<evidence type="ECO:0000256" key="1">
    <source>
        <dbReference type="SAM" id="MobiDB-lite"/>
    </source>
</evidence>
<protein>
    <submittedName>
        <fullName evidence="4">Uncharacterized protein, YkwD family</fullName>
    </submittedName>
</protein>
<dbReference type="PANTHER" id="PTHR31157">
    <property type="entry name" value="SCP DOMAIN-CONTAINING PROTEIN"/>
    <property type="match status" value="1"/>
</dbReference>
<feature type="signal peptide" evidence="2">
    <location>
        <begin position="1"/>
        <end position="25"/>
    </location>
</feature>
<sequence length="268" mass="30005">MFTKKRKIIYSLIATTMLSSSVANAGGFNFTNFNYNRIYSNYNKGYSINYNYNYNTNSNYDYNTNYNYNNNSNIEKNTTTDKYPVWNWTIVNTKPTTRPGTVITNPNNPDTTTTPVPVEPTTPSNPKPTTPPVTEVPSVSGLSSIEAEVVRLVNIERQKEGLQPLVASSELSSVARKKSEDMAKNNYFSHTSPTYGSPFDMMKSFGISYRTAGENIARGQVSAQSVVRGWMNSSGHRANIMNPSFNKIGVGHYQSSNGTNYWTQMFTN</sequence>
<evidence type="ECO:0000256" key="2">
    <source>
        <dbReference type="SAM" id="SignalP"/>
    </source>
</evidence>
<keyword evidence="5" id="KW-1185">Reference proteome</keyword>
<dbReference type="Pfam" id="PF00188">
    <property type="entry name" value="CAP"/>
    <property type="match status" value="1"/>
</dbReference>
<dbReference type="CDD" id="cd05379">
    <property type="entry name" value="CAP_bacterial"/>
    <property type="match status" value="1"/>
</dbReference>
<dbReference type="EMBL" id="FQTY01000003">
    <property type="protein sequence ID" value="SHE55870.1"/>
    <property type="molecule type" value="Genomic_DNA"/>
</dbReference>
<feature type="domain" description="SCP" evidence="3">
    <location>
        <begin position="150"/>
        <end position="266"/>
    </location>
</feature>
<dbReference type="NCBIfam" id="TIGR02909">
    <property type="entry name" value="spore_YkwD"/>
    <property type="match status" value="1"/>
</dbReference>
<dbReference type="InterPro" id="IPR035940">
    <property type="entry name" value="CAP_sf"/>
</dbReference>
<gene>
    <name evidence="4" type="ORF">SAMN02745784_01076</name>
</gene>
<feature type="region of interest" description="Disordered" evidence="1">
    <location>
        <begin position="97"/>
        <end position="139"/>
    </location>
</feature>
<organism evidence="4 5">
    <name type="scientific">Tissierella praeacuta DSM 18095</name>
    <dbReference type="NCBI Taxonomy" id="1123404"/>
    <lineage>
        <taxon>Bacteria</taxon>
        <taxon>Bacillati</taxon>
        <taxon>Bacillota</taxon>
        <taxon>Tissierellia</taxon>
        <taxon>Tissierellales</taxon>
        <taxon>Tissierellaceae</taxon>
        <taxon>Tissierella</taxon>
    </lineage>
</organism>
<proteinExistence type="predicted"/>
<accession>A0A1M4UH45</accession>
<feature type="compositionally biased region" description="Low complexity" evidence="1">
    <location>
        <begin position="101"/>
        <end position="116"/>
    </location>
</feature>
<dbReference type="SUPFAM" id="SSF55797">
    <property type="entry name" value="PR-1-like"/>
    <property type="match status" value="1"/>
</dbReference>
<evidence type="ECO:0000313" key="5">
    <source>
        <dbReference type="Proteomes" id="UP000184114"/>
    </source>
</evidence>
<feature type="compositionally biased region" description="Pro residues" evidence="1">
    <location>
        <begin position="117"/>
        <end position="131"/>
    </location>
</feature>
<evidence type="ECO:0000259" key="3">
    <source>
        <dbReference type="Pfam" id="PF00188"/>
    </source>
</evidence>
<dbReference type="RefSeq" id="WP_072973996.1">
    <property type="nucleotide sequence ID" value="NZ_FQTY01000003.1"/>
</dbReference>
<feature type="chain" id="PRO_5012363918" evidence="2">
    <location>
        <begin position="26"/>
        <end position="268"/>
    </location>
</feature>
<evidence type="ECO:0000313" key="4">
    <source>
        <dbReference type="EMBL" id="SHE55870.1"/>
    </source>
</evidence>
<keyword evidence="2" id="KW-0732">Signal</keyword>
<reference evidence="5" key="1">
    <citation type="submission" date="2016-11" db="EMBL/GenBank/DDBJ databases">
        <authorList>
            <person name="Varghese N."/>
            <person name="Submissions S."/>
        </authorList>
    </citation>
    <scope>NUCLEOTIDE SEQUENCE [LARGE SCALE GENOMIC DNA]</scope>
    <source>
        <strain evidence="5">DSM 18095</strain>
    </source>
</reference>
<dbReference type="Proteomes" id="UP000184114">
    <property type="component" value="Unassembled WGS sequence"/>
</dbReference>
<dbReference type="GeneID" id="90996103"/>
<dbReference type="InterPro" id="IPR014044">
    <property type="entry name" value="CAP_dom"/>
</dbReference>
<dbReference type="STRING" id="1123404.SAMN02745784_01076"/>
<dbReference type="Gene3D" id="3.40.33.10">
    <property type="entry name" value="CAP"/>
    <property type="match status" value="1"/>
</dbReference>
<dbReference type="InterPro" id="IPR014258">
    <property type="entry name" value="CAP_domain_YkwD-like"/>
</dbReference>
<name>A0A1M4UH45_9FIRM</name>
<dbReference type="AlphaFoldDB" id="A0A1M4UH45"/>
<dbReference type="PANTHER" id="PTHR31157:SF1">
    <property type="entry name" value="SCP DOMAIN-CONTAINING PROTEIN"/>
    <property type="match status" value="1"/>
</dbReference>